<dbReference type="InterPro" id="IPR003615">
    <property type="entry name" value="HNH_nuc"/>
</dbReference>
<protein>
    <submittedName>
        <fullName evidence="2">HNH endonuclease</fullName>
    </submittedName>
</protein>
<dbReference type="GO" id="GO:0004519">
    <property type="term" value="F:endonuclease activity"/>
    <property type="evidence" value="ECO:0007669"/>
    <property type="project" value="UniProtKB-KW"/>
</dbReference>
<dbReference type="SMART" id="SM00507">
    <property type="entry name" value="HNHc"/>
    <property type="match status" value="1"/>
</dbReference>
<name>A0A6M4IKQ2_9BACT</name>
<dbReference type="Gene3D" id="1.10.30.50">
    <property type="match status" value="1"/>
</dbReference>
<dbReference type="CDD" id="cd00085">
    <property type="entry name" value="HNHc"/>
    <property type="match status" value="1"/>
</dbReference>
<feature type="domain" description="HNH nuclease" evidence="1">
    <location>
        <begin position="200"/>
        <end position="259"/>
    </location>
</feature>
<evidence type="ECO:0000313" key="3">
    <source>
        <dbReference type="Proteomes" id="UP000500938"/>
    </source>
</evidence>
<dbReference type="AlphaFoldDB" id="A0A6M4IKQ2"/>
<dbReference type="KEGG" id="ggr:HKW67_06735"/>
<dbReference type="InterPro" id="IPR002711">
    <property type="entry name" value="HNH"/>
</dbReference>
<dbReference type="EMBL" id="CP053085">
    <property type="protein sequence ID" value="QJR35220.1"/>
    <property type="molecule type" value="Genomic_DNA"/>
</dbReference>
<evidence type="ECO:0000313" key="2">
    <source>
        <dbReference type="EMBL" id="QJR35220.1"/>
    </source>
</evidence>
<accession>A0A6M4IKQ2</accession>
<keyword evidence="2" id="KW-0255">Endonuclease</keyword>
<reference evidence="2 3" key="1">
    <citation type="submission" date="2020-05" db="EMBL/GenBank/DDBJ databases">
        <title>Complete genome sequence of Gemmatimonas greenlandica TET16.</title>
        <authorList>
            <person name="Zeng Y."/>
        </authorList>
    </citation>
    <scope>NUCLEOTIDE SEQUENCE [LARGE SCALE GENOMIC DNA]</scope>
    <source>
        <strain evidence="2 3">TET16</strain>
    </source>
</reference>
<organism evidence="2 3">
    <name type="scientific">Gemmatimonas groenlandica</name>
    <dbReference type="NCBI Taxonomy" id="2732249"/>
    <lineage>
        <taxon>Bacteria</taxon>
        <taxon>Pseudomonadati</taxon>
        <taxon>Gemmatimonadota</taxon>
        <taxon>Gemmatimonadia</taxon>
        <taxon>Gemmatimonadales</taxon>
        <taxon>Gemmatimonadaceae</taxon>
        <taxon>Gemmatimonas</taxon>
    </lineage>
</organism>
<keyword evidence="2" id="KW-0378">Hydrolase</keyword>
<proteinExistence type="predicted"/>
<dbReference type="GO" id="GO:0008270">
    <property type="term" value="F:zinc ion binding"/>
    <property type="evidence" value="ECO:0007669"/>
    <property type="project" value="InterPro"/>
</dbReference>
<dbReference type="Pfam" id="PF26348">
    <property type="entry name" value="SRA_ScoMcrA"/>
    <property type="match status" value="1"/>
</dbReference>
<evidence type="ECO:0000259" key="1">
    <source>
        <dbReference type="SMART" id="SM00507"/>
    </source>
</evidence>
<dbReference type="Pfam" id="PF01844">
    <property type="entry name" value="HNH"/>
    <property type="match status" value="1"/>
</dbReference>
<gene>
    <name evidence="2" type="ORF">HKW67_06735</name>
</gene>
<dbReference type="InterPro" id="IPR058712">
    <property type="entry name" value="SRA_ScoMcrA"/>
</dbReference>
<dbReference type="Proteomes" id="UP000500938">
    <property type="component" value="Chromosome"/>
</dbReference>
<dbReference type="GO" id="GO:0003676">
    <property type="term" value="F:nucleic acid binding"/>
    <property type="evidence" value="ECO:0007669"/>
    <property type="project" value="InterPro"/>
</dbReference>
<sequence>MTSTLSTKMELFVGKEYRRREVHDAFGGQRQGGISTPANSTEILIFTGASGEQYGYQDGPQPDGLYWYTGEGQIGDMEFIRGNARLRDAIANRDRILVFEQTRKSYVRFKGGTECLGFHEKHGPDLEGNGRRIIVFHLGLGLDSPASIAPDVVPDLRQDRVSRAAAPVSLEELRRRALQEAPASATPAQRIQNVYTRSASVKAYVLKRADGTCESCLIPAPFTRIDGTPYLEPHHIRRLADGGPDHPSSVAAICPTCHRRVHHGADGNEVNRRLAERVATLEKRAVD</sequence>
<keyword evidence="3" id="KW-1185">Reference proteome</keyword>
<keyword evidence="2" id="KW-0540">Nuclease</keyword>